<reference evidence="8" key="1">
    <citation type="journal article" date="2015" name="Genome Announc.">
        <title>Draft Genome Sequence of Bacteroidales Strain TBC1, a Novel Isolate from a Methanogenic Wastewater Treatment System.</title>
        <authorList>
            <person name="Tourlousse D.M."/>
            <person name="Matsuura N."/>
            <person name="Sun L."/>
            <person name="Toyonaga M."/>
            <person name="Kuroda K."/>
            <person name="Ohashi A."/>
            <person name="Cruz R."/>
            <person name="Yamaguchi T."/>
            <person name="Sekiguchi Y."/>
        </authorList>
    </citation>
    <scope>NUCLEOTIDE SEQUENCE [LARGE SCALE GENOMIC DNA]</scope>
    <source>
        <strain evidence="8">TBC1</strain>
    </source>
</reference>
<proteinExistence type="predicted"/>
<sequence length="315" mass="36175">MNIFPGNKRYNSYNEYFKRTFGSRVQKVSIDAGFTCPNRDGTAGSGGCTYCNNDAFNPSYCIPSKSITQQIEEGIAFHKVRYRRAMKYLAYFQTYSNTYAPLAHLKEIYEEALQHPDVAGLVIGTRTDCMDDEKLAYFSRLSDNYYVMIEYGLETTNEQTLMAINRGHTMAQAAAMIRKTADYGLKTGIHLIFGLPGETRQEMLDRAGIISALPLTTVKFHQLQIVKGTKMAMQFREQPGMFSLFSLEEYISFIVSFIERLNPSFVIERFTGEVPPRFLESQPWSNLRADQVAIMIEEELTKRDTWQGRYFRPQL</sequence>
<dbReference type="InterPro" id="IPR039661">
    <property type="entry name" value="ELP3"/>
</dbReference>
<dbReference type="InterPro" id="IPR023404">
    <property type="entry name" value="rSAM_horseshoe"/>
</dbReference>
<dbReference type="OrthoDB" id="9801689at2"/>
<organism evidence="8">
    <name type="scientific">Lentimicrobium saccharophilum</name>
    <dbReference type="NCBI Taxonomy" id="1678841"/>
    <lineage>
        <taxon>Bacteria</taxon>
        <taxon>Pseudomonadati</taxon>
        <taxon>Bacteroidota</taxon>
        <taxon>Bacteroidia</taxon>
        <taxon>Bacteroidales</taxon>
        <taxon>Lentimicrobiaceae</taxon>
        <taxon>Lentimicrobium</taxon>
    </lineage>
</organism>
<keyword evidence="5" id="KW-0408">Iron</keyword>
<dbReference type="Gene3D" id="3.80.30.20">
    <property type="entry name" value="tm_1862 like domain"/>
    <property type="match status" value="1"/>
</dbReference>
<dbReference type="PANTHER" id="PTHR11135">
    <property type="entry name" value="HISTONE ACETYLTRANSFERASE-RELATED"/>
    <property type="match status" value="1"/>
</dbReference>
<dbReference type="InterPro" id="IPR058240">
    <property type="entry name" value="rSAM_sf"/>
</dbReference>
<dbReference type="AlphaFoldDB" id="A0A0S7BQ52"/>
<dbReference type="EMBL" id="DF968182">
    <property type="protein sequence ID" value="GAP42540.1"/>
    <property type="molecule type" value="Genomic_DNA"/>
</dbReference>
<dbReference type="SFLD" id="SFLDS00029">
    <property type="entry name" value="Radical_SAM"/>
    <property type="match status" value="1"/>
</dbReference>
<evidence type="ECO:0000313" key="8">
    <source>
        <dbReference type="EMBL" id="GAP42540.1"/>
    </source>
</evidence>
<evidence type="ECO:0000256" key="5">
    <source>
        <dbReference type="ARBA" id="ARBA00023004"/>
    </source>
</evidence>
<dbReference type="InterPro" id="IPR005911">
    <property type="entry name" value="YhcC-like"/>
</dbReference>
<dbReference type="GO" id="GO:0003824">
    <property type="term" value="F:catalytic activity"/>
    <property type="evidence" value="ECO:0007669"/>
    <property type="project" value="InterPro"/>
</dbReference>
<dbReference type="Pfam" id="PF04055">
    <property type="entry name" value="Radical_SAM"/>
    <property type="match status" value="1"/>
</dbReference>
<evidence type="ECO:0000256" key="3">
    <source>
        <dbReference type="ARBA" id="ARBA00022691"/>
    </source>
</evidence>
<dbReference type="InterPro" id="IPR006638">
    <property type="entry name" value="Elp3/MiaA/NifB-like_rSAM"/>
</dbReference>
<evidence type="ECO:0000256" key="2">
    <source>
        <dbReference type="ARBA" id="ARBA00022485"/>
    </source>
</evidence>
<dbReference type="PANTHER" id="PTHR11135:SF1">
    <property type="entry name" value="PROTEIN YHCC"/>
    <property type="match status" value="1"/>
</dbReference>
<keyword evidence="4" id="KW-0479">Metal-binding</keyword>
<dbReference type="InterPro" id="IPR032432">
    <property type="entry name" value="Radical_SAM_C"/>
</dbReference>
<keyword evidence="3" id="KW-0949">S-adenosyl-L-methionine</keyword>
<gene>
    <name evidence="8" type="ORF">TBC1_11671</name>
</gene>
<evidence type="ECO:0000256" key="6">
    <source>
        <dbReference type="ARBA" id="ARBA00023014"/>
    </source>
</evidence>
<dbReference type="SFLD" id="SFLDG01091">
    <property type="entry name" value="uncharacterized_CHP01210-like"/>
    <property type="match status" value="1"/>
</dbReference>
<accession>A0A0S7BQ52</accession>
<evidence type="ECO:0000256" key="4">
    <source>
        <dbReference type="ARBA" id="ARBA00022723"/>
    </source>
</evidence>
<feature type="domain" description="Radical SAM core" evidence="7">
    <location>
        <begin position="20"/>
        <end position="264"/>
    </location>
</feature>
<dbReference type="GO" id="GO:0051539">
    <property type="term" value="F:4 iron, 4 sulfur cluster binding"/>
    <property type="evidence" value="ECO:0007669"/>
    <property type="project" value="UniProtKB-KW"/>
</dbReference>
<dbReference type="SUPFAM" id="SSF102114">
    <property type="entry name" value="Radical SAM enzymes"/>
    <property type="match status" value="1"/>
</dbReference>
<dbReference type="NCBIfam" id="TIGR01212">
    <property type="entry name" value="TIGR01212 family radical SAM protein"/>
    <property type="match status" value="1"/>
</dbReference>
<comment type="cofactor">
    <cofactor evidence="1">
        <name>[4Fe-4S] cluster</name>
        <dbReference type="ChEBI" id="CHEBI:49883"/>
    </cofactor>
</comment>
<dbReference type="PATRIC" id="fig|1678841.3.peg.760"/>
<dbReference type="Proteomes" id="UP000053091">
    <property type="component" value="Unassembled WGS sequence"/>
</dbReference>
<keyword evidence="2" id="KW-0004">4Fe-4S</keyword>
<dbReference type="GO" id="GO:0046872">
    <property type="term" value="F:metal ion binding"/>
    <property type="evidence" value="ECO:0007669"/>
    <property type="project" value="UniProtKB-KW"/>
</dbReference>
<evidence type="ECO:0000256" key="1">
    <source>
        <dbReference type="ARBA" id="ARBA00001966"/>
    </source>
</evidence>
<keyword evidence="6" id="KW-0411">Iron-sulfur</keyword>
<name>A0A0S7BQ52_9BACT</name>
<dbReference type="SMART" id="SM00729">
    <property type="entry name" value="Elp3"/>
    <property type="match status" value="1"/>
</dbReference>
<dbReference type="Pfam" id="PF16199">
    <property type="entry name" value="Radical_SAM_C"/>
    <property type="match status" value="1"/>
</dbReference>
<dbReference type="SFLD" id="SFLDG01086">
    <property type="entry name" value="elongater_protein-like"/>
    <property type="match status" value="1"/>
</dbReference>
<evidence type="ECO:0000313" key="9">
    <source>
        <dbReference type="Proteomes" id="UP000053091"/>
    </source>
</evidence>
<dbReference type="RefSeq" id="WP_062038487.1">
    <property type="nucleotide sequence ID" value="NZ_DF968182.1"/>
</dbReference>
<dbReference type="PROSITE" id="PS51918">
    <property type="entry name" value="RADICAL_SAM"/>
    <property type="match status" value="1"/>
</dbReference>
<keyword evidence="9" id="KW-1185">Reference proteome</keyword>
<dbReference type="InterPro" id="IPR007197">
    <property type="entry name" value="rSAM"/>
</dbReference>
<evidence type="ECO:0000259" key="7">
    <source>
        <dbReference type="PROSITE" id="PS51918"/>
    </source>
</evidence>
<protein>
    <submittedName>
        <fullName evidence="8">Radical SAM protein, TIGR01212 family</fullName>
    </submittedName>
</protein>